<evidence type="ECO:0000313" key="2">
    <source>
        <dbReference type="Proteomes" id="UP001207468"/>
    </source>
</evidence>
<comment type="caution">
    <text evidence="1">The sequence shown here is derived from an EMBL/GenBank/DDBJ whole genome shotgun (WGS) entry which is preliminary data.</text>
</comment>
<proteinExistence type="predicted"/>
<sequence length="111" mass="12624">MAGLANLLATWYLQSLWRMLPPEPRGLPLVGNFLQMRDKQWLNLMKWKQEFGDILILRVAGQPIIVLNTQKIAADLLDRRAGIYSDRPRNIVAAEILCGGLAMGFQRYGSR</sequence>
<name>A0ACC0TWN5_9AGAM</name>
<organism evidence="1 2">
    <name type="scientific">Russula earlei</name>
    <dbReference type="NCBI Taxonomy" id="71964"/>
    <lineage>
        <taxon>Eukaryota</taxon>
        <taxon>Fungi</taxon>
        <taxon>Dikarya</taxon>
        <taxon>Basidiomycota</taxon>
        <taxon>Agaricomycotina</taxon>
        <taxon>Agaricomycetes</taxon>
        <taxon>Russulales</taxon>
        <taxon>Russulaceae</taxon>
        <taxon>Russula</taxon>
    </lineage>
</organism>
<accession>A0ACC0TWN5</accession>
<dbReference type="EMBL" id="JAGFNK010000353">
    <property type="protein sequence ID" value="KAI9451955.1"/>
    <property type="molecule type" value="Genomic_DNA"/>
</dbReference>
<gene>
    <name evidence="1" type="ORF">F5148DRAFT_1289828</name>
</gene>
<reference evidence="1" key="1">
    <citation type="submission" date="2021-03" db="EMBL/GenBank/DDBJ databases">
        <title>Evolutionary priming and transition to the ectomycorrhizal habit in an iconic lineage of mushroom-forming fungi: is preadaptation a requirement?</title>
        <authorList>
            <consortium name="DOE Joint Genome Institute"/>
            <person name="Looney B.P."/>
            <person name="Miyauchi S."/>
            <person name="Morin E."/>
            <person name="Drula E."/>
            <person name="Courty P.E."/>
            <person name="Chicoki N."/>
            <person name="Fauchery L."/>
            <person name="Kohler A."/>
            <person name="Kuo A."/>
            <person name="LaButti K."/>
            <person name="Pangilinan J."/>
            <person name="Lipzen A."/>
            <person name="Riley R."/>
            <person name="Andreopoulos W."/>
            <person name="He G."/>
            <person name="Johnson J."/>
            <person name="Barry K.W."/>
            <person name="Grigoriev I.V."/>
            <person name="Nagy L."/>
            <person name="Hibbett D."/>
            <person name="Henrissat B."/>
            <person name="Matheny P.B."/>
            <person name="Labbe J."/>
            <person name="Martin A.F."/>
        </authorList>
    </citation>
    <scope>NUCLEOTIDE SEQUENCE</scope>
    <source>
        <strain evidence="1">BPL698</strain>
    </source>
</reference>
<protein>
    <submittedName>
        <fullName evidence="1">Uncharacterized protein</fullName>
    </submittedName>
</protein>
<dbReference type="Proteomes" id="UP001207468">
    <property type="component" value="Unassembled WGS sequence"/>
</dbReference>
<evidence type="ECO:0000313" key="1">
    <source>
        <dbReference type="EMBL" id="KAI9451955.1"/>
    </source>
</evidence>
<keyword evidence="2" id="KW-1185">Reference proteome</keyword>